<reference evidence="3" key="1">
    <citation type="submission" date="2016-10" db="EMBL/GenBank/DDBJ databases">
        <authorList>
            <person name="Varghese N."/>
            <person name="Submissions S."/>
        </authorList>
    </citation>
    <scope>NUCLEOTIDE SEQUENCE [LARGE SCALE GENOMIC DNA]</scope>
    <source>
        <strain evidence="3">KPR-1</strain>
    </source>
</reference>
<gene>
    <name evidence="2" type="ORF">SAMN02910418_02413</name>
</gene>
<organism evidence="2 3">
    <name type="scientific">Bowdeniella nasicola</name>
    <dbReference type="NCBI Taxonomy" id="208480"/>
    <lineage>
        <taxon>Bacteria</taxon>
        <taxon>Bacillati</taxon>
        <taxon>Actinomycetota</taxon>
        <taxon>Actinomycetes</taxon>
        <taxon>Actinomycetales</taxon>
        <taxon>Actinomycetaceae</taxon>
        <taxon>Bowdeniella</taxon>
    </lineage>
</organism>
<dbReference type="Pfam" id="PF13452">
    <property type="entry name" value="FAS1_DH_region"/>
    <property type="match status" value="1"/>
</dbReference>
<dbReference type="Proteomes" id="UP000199288">
    <property type="component" value="Unassembled WGS sequence"/>
</dbReference>
<evidence type="ECO:0000259" key="1">
    <source>
        <dbReference type="Pfam" id="PF13452"/>
    </source>
</evidence>
<proteinExistence type="predicted"/>
<evidence type="ECO:0000313" key="2">
    <source>
        <dbReference type="EMBL" id="SEA78735.1"/>
    </source>
</evidence>
<dbReference type="Gene3D" id="3.10.129.10">
    <property type="entry name" value="Hotdog Thioesterase"/>
    <property type="match status" value="1"/>
</dbReference>
<dbReference type="SUPFAM" id="SSF54637">
    <property type="entry name" value="Thioesterase/thiol ester dehydrase-isomerase"/>
    <property type="match status" value="1"/>
</dbReference>
<dbReference type="InterPro" id="IPR029069">
    <property type="entry name" value="HotDog_dom_sf"/>
</dbReference>
<protein>
    <submittedName>
        <fullName evidence="2">Acyl dehydratase</fullName>
    </submittedName>
</protein>
<dbReference type="EMBL" id="FNQV01000024">
    <property type="protein sequence ID" value="SEA78735.1"/>
    <property type="molecule type" value="Genomic_DNA"/>
</dbReference>
<keyword evidence="3" id="KW-1185">Reference proteome</keyword>
<dbReference type="InterPro" id="IPR016709">
    <property type="entry name" value="HadA-like"/>
</dbReference>
<dbReference type="RefSeq" id="WP_092566196.1">
    <property type="nucleotide sequence ID" value="NZ_FNQV01000024.1"/>
</dbReference>
<feature type="domain" description="FAS1-like dehydratase" evidence="1">
    <location>
        <begin position="15"/>
        <end position="144"/>
    </location>
</feature>
<dbReference type="AlphaFoldDB" id="A0A1H4E140"/>
<accession>A0A1H4E140</accession>
<dbReference type="OrthoDB" id="5415111at2"/>
<dbReference type="CDD" id="cd03441">
    <property type="entry name" value="R_hydratase_like"/>
    <property type="match status" value="1"/>
</dbReference>
<dbReference type="InterPro" id="IPR039569">
    <property type="entry name" value="FAS1-like_DH_region"/>
</dbReference>
<evidence type="ECO:0000313" key="3">
    <source>
        <dbReference type="Proteomes" id="UP000199288"/>
    </source>
</evidence>
<name>A0A1H4E140_9ACTO</name>
<sequence>MTETTKRPTSVNTDLVGRFYGPHTYEVAAVKLREFASATGATNPIHFERATAQTEGYRDVVATPTFAVVPAQAAEASYIGDPESGIDFSRVVHAEESFSHVRPIVAGDVLATTVQVAAITDRGPLTLVTTSARIEDADGDLVATVTSTLAVRGA</sequence>
<dbReference type="PIRSF" id="PIRSF018072">
    <property type="entry name" value="UCP018072"/>
    <property type="match status" value="1"/>
</dbReference>